<comment type="similarity">
    <text evidence="1">Belongs to the ATP-dependent AMP-binding enzyme family.</text>
</comment>
<evidence type="ECO:0000256" key="4">
    <source>
        <dbReference type="ARBA" id="ARBA00023098"/>
    </source>
</evidence>
<dbReference type="GO" id="GO:0016020">
    <property type="term" value="C:membrane"/>
    <property type="evidence" value="ECO:0007669"/>
    <property type="project" value="TreeGrafter"/>
</dbReference>
<reference evidence="7" key="1">
    <citation type="submission" date="2020-02" db="EMBL/GenBank/DDBJ databases">
        <authorList>
            <person name="Meier V. D."/>
        </authorList>
    </citation>
    <scope>NUCLEOTIDE SEQUENCE</scope>
    <source>
        <strain evidence="7">AVDCRST_MAG46</strain>
    </source>
</reference>
<dbReference type="InterPro" id="IPR020845">
    <property type="entry name" value="AMP-binding_CS"/>
</dbReference>
<organism evidence="7">
    <name type="scientific">uncultured Nocardioidaceae bacterium</name>
    <dbReference type="NCBI Taxonomy" id="253824"/>
    <lineage>
        <taxon>Bacteria</taxon>
        <taxon>Bacillati</taxon>
        <taxon>Actinomycetota</taxon>
        <taxon>Actinomycetes</taxon>
        <taxon>Propionibacteriales</taxon>
        <taxon>Nocardioidaceae</taxon>
        <taxon>environmental samples</taxon>
    </lineage>
</organism>
<evidence type="ECO:0000256" key="2">
    <source>
        <dbReference type="ARBA" id="ARBA00022598"/>
    </source>
</evidence>
<evidence type="ECO:0000256" key="5">
    <source>
        <dbReference type="ARBA" id="ARBA00032875"/>
    </source>
</evidence>
<evidence type="ECO:0000313" key="7">
    <source>
        <dbReference type="EMBL" id="CAA9353195.1"/>
    </source>
</evidence>
<dbReference type="InterPro" id="IPR000873">
    <property type="entry name" value="AMP-dep_synth/lig_dom"/>
</dbReference>
<feature type="domain" description="AMP-dependent synthetase/ligase" evidence="6">
    <location>
        <begin position="25"/>
        <end position="427"/>
    </location>
</feature>
<dbReference type="InterPro" id="IPR042099">
    <property type="entry name" value="ANL_N_sf"/>
</dbReference>
<name>A0A6J4MAP5_9ACTN</name>
<dbReference type="EMBL" id="CADCUD010000187">
    <property type="protein sequence ID" value="CAA9353195.1"/>
    <property type="molecule type" value="Genomic_DNA"/>
</dbReference>
<sequence>MNPTESTRDRWWTAGSGLSNLAEILDQNARRNPDKVVISRRETSGWEPVTAVQLREQVHELARGLLAAGVQPGDRVALMSKTRYEWQLVDFAVWSVGAVTVPVYETSSAEQLRWILDDSEAVAAIVETPGHARLLASLGDLPHLRHSWVMEGGDSTLEQLAASGADEDPEEVSRRIAALRPDALATLIYTSGTTGRPKGCELTHANFIAEVTAAIDVLPELFEPDDAATLLFLPLAHVFGRMIGVAVVLAAVRTGHTDVARVSKDLPTFKPTFVLAVPRVFERIYDSAQRKAAAGGKERIFAKATDTAIAYSQALEHGRPGLRLSFMRGLFDRLVYTKIKDAFGGQLQWGVSGGAALGPRLGHFFRGIGVTVLEGYGLTETTAATTVNTRAGTRMGTVGRALPGFDVRIADDGEILIRGPHVFAGYWRNPDATAAAVDENGWFHTGDLGSLDADDFLSITGRSKEILVTSAGKNVSPAPLEDVIRSHFLVSQALVVGDGRPSIGALITLDAESVEAWLAAQGRDATPVAELTEDPALLAELRTVVDAANATVSAAEQIARFRVLPVDLTEQAGHLTPTLKVRRAAVMKEFGDEVESLYAKRSR</sequence>
<dbReference type="PANTHER" id="PTHR43272">
    <property type="entry name" value="LONG-CHAIN-FATTY-ACID--COA LIGASE"/>
    <property type="match status" value="1"/>
</dbReference>
<dbReference type="PANTHER" id="PTHR43272:SF32">
    <property type="entry name" value="AMP-DEPENDENT SYNTHETASE_LIGASE DOMAIN-CONTAINING PROTEIN"/>
    <property type="match status" value="1"/>
</dbReference>
<keyword evidence="2 7" id="KW-0436">Ligase</keyword>
<dbReference type="Gene3D" id="3.40.50.12780">
    <property type="entry name" value="N-terminal domain of ligase-like"/>
    <property type="match status" value="1"/>
</dbReference>
<dbReference type="CDD" id="cd05907">
    <property type="entry name" value="VL_LC_FACS_like"/>
    <property type="match status" value="1"/>
</dbReference>
<keyword evidence="4" id="KW-0443">Lipid metabolism</keyword>
<protein>
    <recommendedName>
        <fullName evidence="5">Acyl-CoA synthetase</fullName>
    </recommendedName>
</protein>
<dbReference type="AlphaFoldDB" id="A0A6J4MAP5"/>
<proteinExistence type="inferred from homology"/>
<dbReference type="Pfam" id="PF00501">
    <property type="entry name" value="AMP-binding"/>
    <property type="match status" value="1"/>
</dbReference>
<gene>
    <name evidence="7" type="ORF">AVDCRST_MAG46-2725</name>
</gene>
<dbReference type="Pfam" id="PF23562">
    <property type="entry name" value="AMP-binding_C_3"/>
    <property type="match status" value="1"/>
</dbReference>
<evidence type="ECO:0000256" key="3">
    <source>
        <dbReference type="ARBA" id="ARBA00022832"/>
    </source>
</evidence>
<evidence type="ECO:0000256" key="1">
    <source>
        <dbReference type="ARBA" id="ARBA00006432"/>
    </source>
</evidence>
<accession>A0A6J4MAP5</accession>
<keyword evidence="3" id="KW-0276">Fatty acid metabolism</keyword>
<evidence type="ECO:0000259" key="6">
    <source>
        <dbReference type="Pfam" id="PF00501"/>
    </source>
</evidence>
<dbReference type="GO" id="GO:0004467">
    <property type="term" value="F:long-chain fatty acid-CoA ligase activity"/>
    <property type="evidence" value="ECO:0007669"/>
    <property type="project" value="TreeGrafter"/>
</dbReference>
<dbReference type="SUPFAM" id="SSF56801">
    <property type="entry name" value="Acetyl-CoA synthetase-like"/>
    <property type="match status" value="1"/>
</dbReference>
<dbReference type="PROSITE" id="PS00455">
    <property type="entry name" value="AMP_BINDING"/>
    <property type="match status" value="1"/>
</dbReference>